<name>A0ABR0SMK5_9HYPO</name>
<evidence type="ECO:0000256" key="1">
    <source>
        <dbReference type="SAM" id="MobiDB-lite"/>
    </source>
</evidence>
<evidence type="ECO:0000313" key="3">
    <source>
        <dbReference type="Proteomes" id="UP001338125"/>
    </source>
</evidence>
<reference evidence="2 3" key="1">
    <citation type="submission" date="2024-01" db="EMBL/GenBank/DDBJ databases">
        <title>Complete genome of Cladobotryum mycophilum ATHUM6906.</title>
        <authorList>
            <person name="Christinaki A.C."/>
            <person name="Myridakis A.I."/>
            <person name="Kouvelis V.N."/>
        </authorList>
    </citation>
    <scope>NUCLEOTIDE SEQUENCE [LARGE SCALE GENOMIC DNA]</scope>
    <source>
        <strain evidence="2 3">ATHUM6906</strain>
    </source>
</reference>
<feature type="compositionally biased region" description="Basic and acidic residues" evidence="1">
    <location>
        <begin position="472"/>
        <end position="496"/>
    </location>
</feature>
<dbReference type="PANTHER" id="PTHR37538:SF1">
    <property type="entry name" value="BTB DOMAIN-CONTAINING PROTEIN"/>
    <property type="match status" value="1"/>
</dbReference>
<comment type="caution">
    <text evidence="2">The sequence shown here is derived from an EMBL/GenBank/DDBJ whole genome shotgun (WGS) entry which is preliminary data.</text>
</comment>
<dbReference type="Proteomes" id="UP001338125">
    <property type="component" value="Unassembled WGS sequence"/>
</dbReference>
<feature type="compositionally biased region" description="Basic and acidic residues" evidence="1">
    <location>
        <begin position="226"/>
        <end position="260"/>
    </location>
</feature>
<sequence>MSPASGYSAEVVDTRPEVSVYSAPSIMLRLQDGSHLYVPTRLLQEIPKLAHISEQGDYHLDVLPDVGHVLAHYLFTKSYECLRPRGSTPHERLAREFTTSVRVYAAARTYELLDLEDLAKSEIDRLGDKLRTPLVFDLAQMACPNPSADDVWLTNYLKTRLRHLLENPREPLDWGSPIEDRTLSISDILFRSMLELVYGHKISPRRRSNESSNETFNQVPEGPSSIRREPEVERRSYEKERMREEKERIREEKERVREEPDPTPSPVRESRIDKGKEPAIPTPESESYDESGQTTGGDGDDKTDSSQLSTRRDKKRRKRGGRKPEPTDPPPPIPEPYRSELQRQEQHRPDQHRPEQHRPEQHRPEQHRPEQHRPEQQRQEQHRPEQHNPDQHRPDQYRPDQHRPEPHKPEPHKPEPTKTAAKVAFAPEPSVEERKNNEHKKEEGDPGWKFWSRGRKANVDSDPAAQSHGSHKPAEAESREPRAEQSQRGAEWDNRPSRNGGEPAVATGSQPAPPPEARTSSKRRGRSWRDWEREREREEQRRTWRGRERDQAESMGKRNNFGGRHR</sequence>
<dbReference type="EMBL" id="JAVFKD010000012">
    <property type="protein sequence ID" value="KAK5993333.1"/>
    <property type="molecule type" value="Genomic_DNA"/>
</dbReference>
<feature type="region of interest" description="Disordered" evidence="1">
    <location>
        <begin position="203"/>
        <end position="566"/>
    </location>
</feature>
<dbReference type="PANTHER" id="PTHR37538">
    <property type="entry name" value="BTB DOMAIN-CONTAINING PROTEIN"/>
    <property type="match status" value="1"/>
</dbReference>
<feature type="compositionally biased region" description="Basic and acidic residues" evidence="1">
    <location>
        <begin position="527"/>
        <end position="556"/>
    </location>
</feature>
<keyword evidence="3" id="KW-1185">Reference proteome</keyword>
<evidence type="ECO:0000313" key="2">
    <source>
        <dbReference type="EMBL" id="KAK5993333.1"/>
    </source>
</evidence>
<feature type="compositionally biased region" description="Basic and acidic residues" evidence="1">
    <location>
        <begin position="431"/>
        <end position="446"/>
    </location>
</feature>
<feature type="compositionally biased region" description="Basic residues" evidence="1">
    <location>
        <begin position="312"/>
        <end position="321"/>
    </location>
</feature>
<organism evidence="2 3">
    <name type="scientific">Cladobotryum mycophilum</name>
    <dbReference type="NCBI Taxonomy" id="491253"/>
    <lineage>
        <taxon>Eukaryota</taxon>
        <taxon>Fungi</taxon>
        <taxon>Dikarya</taxon>
        <taxon>Ascomycota</taxon>
        <taxon>Pezizomycotina</taxon>
        <taxon>Sordariomycetes</taxon>
        <taxon>Hypocreomycetidae</taxon>
        <taxon>Hypocreales</taxon>
        <taxon>Hypocreaceae</taxon>
        <taxon>Cladobotryum</taxon>
    </lineage>
</organism>
<protein>
    <submittedName>
        <fullName evidence="2">Uncharacterized protein</fullName>
    </submittedName>
</protein>
<feature type="compositionally biased region" description="Basic and acidic residues" evidence="1">
    <location>
        <begin position="268"/>
        <end position="277"/>
    </location>
</feature>
<proteinExistence type="predicted"/>
<accession>A0ABR0SMK5</accession>
<feature type="compositionally biased region" description="Basic and acidic residues" evidence="1">
    <location>
        <begin position="337"/>
        <end position="416"/>
    </location>
</feature>
<gene>
    <name evidence="2" type="ORF">PT974_06762</name>
</gene>